<accession>A0A5R8Q7E0</accession>
<dbReference type="EMBL" id="VBWP01000021">
    <property type="protein sequence ID" value="TLG70265.1"/>
    <property type="molecule type" value="Genomic_DNA"/>
</dbReference>
<proteinExistence type="predicted"/>
<dbReference type="InParanoid" id="A0A5R8Q7E0"/>
<dbReference type="RefSeq" id="WP_138192742.1">
    <property type="nucleotide sequence ID" value="NZ_VBWP01000021.1"/>
</dbReference>
<gene>
    <name evidence="1" type="ORF">FEZ08_12005</name>
</gene>
<evidence type="ECO:0000313" key="1">
    <source>
        <dbReference type="EMBL" id="TLG70265.1"/>
    </source>
</evidence>
<keyword evidence="2" id="KW-1185">Reference proteome</keyword>
<organism evidence="1 2">
    <name type="scientific">Culicoidibacter larvae</name>
    <dbReference type="NCBI Taxonomy" id="2579976"/>
    <lineage>
        <taxon>Bacteria</taxon>
        <taxon>Bacillati</taxon>
        <taxon>Bacillota</taxon>
        <taxon>Culicoidibacteria</taxon>
        <taxon>Culicoidibacterales</taxon>
        <taxon>Culicoidibacteraceae</taxon>
        <taxon>Culicoidibacter</taxon>
    </lineage>
</organism>
<protein>
    <submittedName>
        <fullName evidence="1">Uncharacterized protein</fullName>
    </submittedName>
</protein>
<sequence>MSEETEVQRIFSFNVYAELLTGGYVALNLADMNAETIQKDITSAEFVSALFKLVEKQIEPLDLHVKKYITKEEYDKHVEEE</sequence>
<comment type="caution">
    <text evidence="1">The sequence shown here is derived from an EMBL/GenBank/DDBJ whole genome shotgun (WGS) entry which is preliminary data.</text>
</comment>
<reference evidence="1 2" key="1">
    <citation type="submission" date="2019-05" db="EMBL/GenBank/DDBJ databases">
        <title>Culicoidintestinum kansasii gen. nov., sp. nov. from the gastrointestinal tract of the biting midge, Culicoides sonorensis.</title>
        <authorList>
            <person name="Neupane S."/>
            <person name="Ghosh A."/>
            <person name="Gunther S."/>
            <person name="Martin K."/>
            <person name="Zurek L."/>
        </authorList>
    </citation>
    <scope>NUCLEOTIDE SEQUENCE [LARGE SCALE GENOMIC DNA]</scope>
    <source>
        <strain evidence="1 2">CS-1</strain>
    </source>
</reference>
<dbReference type="AlphaFoldDB" id="A0A5R8Q7E0"/>
<name>A0A5R8Q7E0_9FIRM</name>
<evidence type="ECO:0000313" key="2">
    <source>
        <dbReference type="Proteomes" id="UP000306912"/>
    </source>
</evidence>
<dbReference type="Proteomes" id="UP000306912">
    <property type="component" value="Unassembled WGS sequence"/>
</dbReference>